<proteinExistence type="predicted"/>
<dbReference type="InterPro" id="IPR025444">
    <property type="entry name" value="Monooxy_af470"/>
</dbReference>
<evidence type="ECO:0000313" key="2">
    <source>
        <dbReference type="EMBL" id="MBY8888829.1"/>
    </source>
</evidence>
<name>A0ABS7R1M1_9ACTN</name>
<evidence type="ECO:0000313" key="3">
    <source>
        <dbReference type="Proteomes" id="UP001198565"/>
    </source>
</evidence>
<keyword evidence="3" id="KW-1185">Reference proteome</keyword>
<reference evidence="2 3" key="1">
    <citation type="submission" date="2021-08" db="EMBL/GenBank/DDBJ databases">
        <title>Streptomyces sp. PTM05 isolated from lichen.</title>
        <authorList>
            <person name="Somphong A."/>
            <person name="Phongsopitanun W."/>
            <person name="Tanasupawat S."/>
        </authorList>
    </citation>
    <scope>NUCLEOTIDE SEQUENCE [LARGE SCALE GENOMIC DNA]</scope>
    <source>
        <strain evidence="2 3">Ptm05</strain>
    </source>
</reference>
<organism evidence="2 3">
    <name type="scientific">Streptantibioticus parmotrematis</name>
    <dbReference type="NCBI Taxonomy" id="2873249"/>
    <lineage>
        <taxon>Bacteria</taxon>
        <taxon>Bacillati</taxon>
        <taxon>Actinomycetota</taxon>
        <taxon>Actinomycetes</taxon>
        <taxon>Kitasatosporales</taxon>
        <taxon>Streptomycetaceae</taxon>
        <taxon>Streptantibioticus</taxon>
    </lineage>
</organism>
<gene>
    <name evidence="2" type="ORF">K7472_28865</name>
</gene>
<dbReference type="RefSeq" id="WP_222981610.1">
    <property type="nucleotide sequence ID" value="NZ_JAINVZ010000029.1"/>
</dbReference>
<comment type="caution">
    <text evidence="2">The sequence shown here is derived from an EMBL/GenBank/DDBJ whole genome shotgun (WGS) entry which is preliminary data.</text>
</comment>
<dbReference type="EMBL" id="JAINVZ010000029">
    <property type="protein sequence ID" value="MBY8888829.1"/>
    <property type="molecule type" value="Genomic_DNA"/>
</dbReference>
<feature type="compositionally biased region" description="Basic and acidic residues" evidence="1">
    <location>
        <begin position="25"/>
        <end position="34"/>
    </location>
</feature>
<dbReference type="Proteomes" id="UP001198565">
    <property type="component" value="Unassembled WGS sequence"/>
</dbReference>
<feature type="compositionally biased region" description="Polar residues" evidence="1">
    <location>
        <begin position="1"/>
        <end position="12"/>
    </location>
</feature>
<dbReference type="Pfam" id="PF13826">
    <property type="entry name" value="Monooxy_af470-like"/>
    <property type="match status" value="1"/>
</dbReference>
<protein>
    <submittedName>
        <fullName evidence="2">DUF4188 domain-containing protein</fullName>
    </submittedName>
</protein>
<sequence length="194" mass="21639">MPETPITPTGANAPTAKDGPTAKAELSRPDEPFTRGKPIPGRTTAAAEGDLVVFLIGMRINHFRAPHHWLRVLVAMPRMLRELRRRPDSGLLGYQLLTGSPRTYYVVQYWASKEQLLRYASDLTGLHRPAWTMVNRYARKKALHVGIWHETYVVPAGNYESIYGDMPPYGLGAATGVRPLREGVGAQSRLDGHR</sequence>
<feature type="region of interest" description="Disordered" evidence="1">
    <location>
        <begin position="1"/>
        <end position="42"/>
    </location>
</feature>
<accession>A0ABS7R1M1</accession>
<evidence type="ECO:0000256" key="1">
    <source>
        <dbReference type="SAM" id="MobiDB-lite"/>
    </source>
</evidence>